<reference evidence="2 3" key="1">
    <citation type="submission" date="2019-05" db="EMBL/GenBank/DDBJ databases">
        <title>Another draft genome of Portunus trituberculatus and its Hox gene families provides insights of decapod evolution.</title>
        <authorList>
            <person name="Jeong J.-H."/>
            <person name="Song I."/>
            <person name="Kim S."/>
            <person name="Choi T."/>
            <person name="Kim D."/>
            <person name="Ryu S."/>
            <person name="Kim W."/>
        </authorList>
    </citation>
    <scope>NUCLEOTIDE SEQUENCE [LARGE SCALE GENOMIC DNA]</scope>
    <source>
        <tissue evidence="2">Muscle</tissue>
    </source>
</reference>
<evidence type="ECO:0000313" key="3">
    <source>
        <dbReference type="Proteomes" id="UP000324222"/>
    </source>
</evidence>
<keyword evidence="3" id="KW-1185">Reference proteome</keyword>
<evidence type="ECO:0000313" key="2">
    <source>
        <dbReference type="EMBL" id="MPC37947.1"/>
    </source>
</evidence>
<dbReference type="EMBL" id="VSRR010003930">
    <property type="protein sequence ID" value="MPC37947.1"/>
    <property type="molecule type" value="Genomic_DNA"/>
</dbReference>
<organism evidence="2 3">
    <name type="scientific">Portunus trituberculatus</name>
    <name type="common">Swimming crab</name>
    <name type="synonym">Neptunus trituberculatus</name>
    <dbReference type="NCBI Taxonomy" id="210409"/>
    <lineage>
        <taxon>Eukaryota</taxon>
        <taxon>Metazoa</taxon>
        <taxon>Ecdysozoa</taxon>
        <taxon>Arthropoda</taxon>
        <taxon>Crustacea</taxon>
        <taxon>Multicrustacea</taxon>
        <taxon>Malacostraca</taxon>
        <taxon>Eumalacostraca</taxon>
        <taxon>Eucarida</taxon>
        <taxon>Decapoda</taxon>
        <taxon>Pleocyemata</taxon>
        <taxon>Brachyura</taxon>
        <taxon>Eubrachyura</taxon>
        <taxon>Portunoidea</taxon>
        <taxon>Portunidae</taxon>
        <taxon>Portuninae</taxon>
        <taxon>Portunus</taxon>
    </lineage>
</organism>
<proteinExistence type="predicted"/>
<sequence length="104" mass="11311">MRLPGVLAHSLINTGYEGSEVPDGPPGWPPITGSASDSAMSRWDGSGEASGRITRGPKCSFVHVGGRLRRLLGCRLLGRKLLERQIQDAVWCGSISCPEYLFWQ</sequence>
<dbReference type="Proteomes" id="UP000324222">
    <property type="component" value="Unassembled WGS sequence"/>
</dbReference>
<feature type="region of interest" description="Disordered" evidence="1">
    <location>
        <begin position="16"/>
        <end position="52"/>
    </location>
</feature>
<protein>
    <submittedName>
        <fullName evidence="2">Uncharacterized protein</fullName>
    </submittedName>
</protein>
<name>A0A5B7EXP3_PORTR</name>
<comment type="caution">
    <text evidence="2">The sequence shown here is derived from an EMBL/GenBank/DDBJ whole genome shotgun (WGS) entry which is preliminary data.</text>
</comment>
<accession>A0A5B7EXP3</accession>
<gene>
    <name evidence="2" type="ORF">E2C01_031445</name>
</gene>
<dbReference type="AlphaFoldDB" id="A0A5B7EXP3"/>
<evidence type="ECO:0000256" key="1">
    <source>
        <dbReference type="SAM" id="MobiDB-lite"/>
    </source>
</evidence>